<evidence type="ECO:0000256" key="4">
    <source>
        <dbReference type="ARBA" id="ARBA00022562"/>
    </source>
</evidence>
<dbReference type="InterPro" id="IPR037102">
    <property type="entry name" value="Znf_lg_T-Ag_D1_dom_sf"/>
</dbReference>
<dbReference type="Gene3D" id="3.40.1310.10">
    <property type="match status" value="1"/>
</dbReference>
<evidence type="ECO:0000259" key="18">
    <source>
        <dbReference type="PROSITE" id="PS51206"/>
    </source>
</evidence>
<feature type="short sequence motif" description="Nuclear export signal" evidence="15">
    <location>
        <begin position="93"/>
        <end position="102"/>
    </location>
</feature>
<keyword evidence="4 15" id="KW-1048">Host nucleus</keyword>
<proteinExistence type="inferred from homology"/>
<feature type="compositionally biased region" description="Polar residues" evidence="17">
    <location>
        <begin position="584"/>
        <end position="593"/>
    </location>
</feature>
<keyword evidence="5 15" id="KW-0235">DNA replication</keyword>
<evidence type="ECO:0000256" key="15">
    <source>
        <dbReference type="HAMAP-Rule" id="MF_04000"/>
    </source>
</evidence>
<dbReference type="GO" id="GO:0043138">
    <property type="term" value="F:3'-5' DNA helicase activity"/>
    <property type="evidence" value="ECO:0007669"/>
    <property type="project" value="UniProtKB-UniRule"/>
</dbReference>
<dbReference type="GO" id="GO:0042025">
    <property type="term" value="C:host cell nucleus"/>
    <property type="evidence" value="ECO:0007669"/>
    <property type="project" value="UniProtKB-SubCell"/>
</dbReference>
<evidence type="ECO:0000256" key="9">
    <source>
        <dbReference type="ARBA" id="ARBA00022840"/>
    </source>
</evidence>
<evidence type="ECO:0000256" key="7">
    <source>
        <dbReference type="ARBA" id="ARBA00022801"/>
    </source>
</evidence>
<name>A0A385PHT0_9PAPI</name>
<keyword evidence="3 15" id="KW-0597">Phosphoprotein</keyword>
<dbReference type="Pfam" id="PF00524">
    <property type="entry name" value="PPV_E1_N"/>
    <property type="match status" value="1"/>
</dbReference>
<evidence type="ECO:0000256" key="8">
    <source>
        <dbReference type="ARBA" id="ARBA00022806"/>
    </source>
</evidence>
<keyword evidence="2 15" id="KW-0244">Early protein</keyword>
<dbReference type="SUPFAM" id="SSF52540">
    <property type="entry name" value="P-loop containing nucleoside triphosphate hydrolases"/>
    <property type="match status" value="1"/>
</dbReference>
<dbReference type="HAMAP" id="MF_04000">
    <property type="entry name" value="PPV_E1"/>
    <property type="match status" value="1"/>
</dbReference>
<keyword evidence="9 15" id="KW-0067">ATP-binding</keyword>
<gene>
    <name evidence="15" type="primary">E1</name>
</gene>
<dbReference type="InterPro" id="IPR014000">
    <property type="entry name" value="PPV_DNA_helicase_E1_N"/>
</dbReference>
<dbReference type="InterPro" id="IPR027417">
    <property type="entry name" value="P-loop_NTPase"/>
</dbReference>
<evidence type="ECO:0000256" key="3">
    <source>
        <dbReference type="ARBA" id="ARBA00022553"/>
    </source>
</evidence>
<reference evidence="19" key="1">
    <citation type="journal article" date="2018" name="Nat. Med.">
        <title>Expanded skin virome in DOCK8-deficient patients.</title>
        <authorList>
            <consortium name="NISC Comparative Sequencing Program"/>
            <person name="Tirosh O."/>
            <person name="Conlan S."/>
            <person name="Deming C."/>
            <person name="Lee-Lin S.Q."/>
            <person name="Huang X."/>
            <person name="Su H.C."/>
            <person name="Freeman A.F."/>
            <person name="Segre J.A."/>
            <person name="Kong H.H."/>
        </authorList>
    </citation>
    <scope>NUCLEOTIDE SEQUENCE</scope>
    <source>
        <strain evidence="19">HPV-mSK_021</strain>
    </source>
</reference>
<feature type="domain" description="SF3 helicase" evidence="18">
    <location>
        <begin position="387"/>
        <end position="551"/>
    </location>
</feature>
<dbReference type="InterPro" id="IPR046832">
    <property type="entry name" value="PPV_E1_DBD"/>
</dbReference>
<dbReference type="EC" id="5.6.2.4" evidence="15 16"/>
<evidence type="ECO:0000256" key="13">
    <source>
        <dbReference type="ARBA" id="ARBA00048988"/>
    </source>
</evidence>
<protein>
    <recommendedName>
        <fullName evidence="15 16">Replication protein E1</fullName>
        <ecNumber evidence="15 16">5.6.2.4</ecNumber>
    </recommendedName>
    <alternativeName>
        <fullName evidence="15">ATP-dependent helicase E1</fullName>
    </alternativeName>
    <alternativeName>
        <fullName evidence="15">DNA 3'-5' helicase E1</fullName>
    </alternativeName>
</protein>
<comment type="catalytic activity">
    <reaction evidence="13 15 16">
        <text>ATP + H2O = ADP + phosphate + H(+)</text>
        <dbReference type="Rhea" id="RHEA:13065"/>
        <dbReference type="ChEBI" id="CHEBI:15377"/>
        <dbReference type="ChEBI" id="CHEBI:15378"/>
        <dbReference type="ChEBI" id="CHEBI:30616"/>
        <dbReference type="ChEBI" id="CHEBI:43474"/>
        <dbReference type="ChEBI" id="CHEBI:456216"/>
        <dbReference type="EC" id="5.6.2.4"/>
    </reaction>
</comment>
<organism evidence="19">
    <name type="scientific">Human papillomavirus</name>
    <dbReference type="NCBI Taxonomy" id="10566"/>
    <lineage>
        <taxon>Viruses</taxon>
        <taxon>Monodnaviria</taxon>
        <taxon>Shotokuvirae</taxon>
        <taxon>Cossaviricota</taxon>
        <taxon>Papovaviricetes</taxon>
        <taxon>Zurhausenvirales</taxon>
        <taxon>Papillomaviridae</taxon>
    </lineage>
</organism>
<evidence type="ECO:0000256" key="2">
    <source>
        <dbReference type="ARBA" id="ARBA00022518"/>
    </source>
</evidence>
<accession>A0A385PHT0</accession>
<dbReference type="Pfam" id="PF00519">
    <property type="entry name" value="PPV_E1_C"/>
    <property type="match status" value="1"/>
</dbReference>
<dbReference type="GO" id="GO:0005524">
    <property type="term" value="F:ATP binding"/>
    <property type="evidence" value="ECO:0007669"/>
    <property type="project" value="UniProtKB-UniRule"/>
</dbReference>
<dbReference type="EMBL" id="MH777169">
    <property type="protein sequence ID" value="AYA93485.1"/>
    <property type="molecule type" value="Genomic_DNA"/>
</dbReference>
<feature type="region of interest" description="Disordered" evidence="17">
    <location>
        <begin position="576"/>
        <end position="599"/>
    </location>
</feature>
<comment type="subunit">
    <text evidence="15">Can form hexamers. Interacts with E2 protein; this interaction increases E1 DNA binding specificity. Interacts with host DNA polymerase subunit POLA2. Interacts with host single stranded DNA-binding protein RPA1. Interacts with host TOP1; this interaction stimulates the enzymatic activity of TOP1.</text>
</comment>
<dbReference type="GO" id="GO:0016887">
    <property type="term" value="F:ATP hydrolysis activity"/>
    <property type="evidence" value="ECO:0007669"/>
    <property type="project" value="RHEA"/>
</dbReference>
<dbReference type="Gene3D" id="3.40.50.300">
    <property type="entry name" value="P-loop containing nucleotide triphosphate hydrolases"/>
    <property type="match status" value="1"/>
</dbReference>
<keyword evidence="10 15" id="KW-0238">DNA-binding</keyword>
<feature type="short sequence motif" description="Nuclear localization signal" evidence="15">
    <location>
        <begin position="79"/>
        <end position="81"/>
    </location>
</feature>
<dbReference type="Gene3D" id="1.10.10.510">
    <property type="entry name" value="Zinc finger, large T-antigen D1 domain"/>
    <property type="match status" value="1"/>
</dbReference>
<evidence type="ECO:0000256" key="1">
    <source>
        <dbReference type="ARBA" id="ARBA00004147"/>
    </source>
</evidence>
<dbReference type="InterPro" id="IPR014015">
    <property type="entry name" value="Helicase_SF3_DNA-vir"/>
</dbReference>
<comment type="function">
    <text evidence="16">ATP-dependent DNA helicase required for initiation of viral DNA replication. It forms a complex with the viral E2 protein. The E1-E2 complex binds to the replication origin which contains binding sites for both proteins.</text>
</comment>
<evidence type="ECO:0000256" key="5">
    <source>
        <dbReference type="ARBA" id="ARBA00022705"/>
    </source>
</evidence>
<dbReference type="PROSITE" id="PS51206">
    <property type="entry name" value="SF3_HELICASE_1"/>
    <property type="match status" value="1"/>
</dbReference>
<dbReference type="InterPro" id="IPR016393">
    <property type="entry name" value="Rep_E1_papillomaV"/>
</dbReference>
<evidence type="ECO:0000256" key="6">
    <source>
        <dbReference type="ARBA" id="ARBA00022741"/>
    </source>
</evidence>
<dbReference type="PIRSF" id="PIRSF003383">
    <property type="entry name" value="Rep_E1_papillomaV"/>
    <property type="match status" value="1"/>
</dbReference>
<evidence type="ECO:0000313" key="19">
    <source>
        <dbReference type="EMBL" id="AYA93485.1"/>
    </source>
</evidence>
<evidence type="ECO:0000256" key="10">
    <source>
        <dbReference type="ARBA" id="ARBA00023125"/>
    </source>
</evidence>
<dbReference type="GO" id="GO:0003677">
    <property type="term" value="F:DNA binding"/>
    <property type="evidence" value="ECO:0007669"/>
    <property type="project" value="UniProtKB-UniRule"/>
</dbReference>
<dbReference type="SUPFAM" id="SSF55464">
    <property type="entry name" value="Origin of replication-binding domain, RBD-like"/>
    <property type="match status" value="1"/>
</dbReference>
<evidence type="ECO:0000256" key="16">
    <source>
        <dbReference type="PIRNR" id="PIRNR003383"/>
    </source>
</evidence>
<dbReference type="GO" id="GO:0006260">
    <property type="term" value="P:DNA replication"/>
    <property type="evidence" value="ECO:0007669"/>
    <property type="project" value="UniProtKB-UniRule"/>
</dbReference>
<comment type="subcellular location">
    <subcellularLocation>
        <location evidence="1 15">Host nucleus</location>
    </subcellularLocation>
</comment>
<keyword evidence="11 15" id="KW-0413">Isomerase</keyword>
<feature type="binding site" evidence="15">
    <location>
        <begin position="427"/>
        <end position="434"/>
    </location>
    <ligand>
        <name>ATP</name>
        <dbReference type="ChEBI" id="CHEBI:30616"/>
    </ligand>
</feature>
<dbReference type="InterPro" id="IPR046935">
    <property type="entry name" value="PPV_E1_DBD_sf"/>
</dbReference>
<comment type="PTM">
    <text evidence="15">Phosphorylated.</text>
</comment>
<comment type="function">
    <text evidence="14 15">ATP-dependent DNA 3'-5' helicase required for initiation of viral DNA replication. It forms a complex with the viral E2 protein. The E1-E2 complex binds to the replication origin which contains binding sites for both proteins. During the initial step, a dimer of E1 interacts with a dimer of protein E2 leading to a complex that binds the viral origin of replication with high specificity. Then, a second dimer of E1 displaces the E2 dimer in an ATP-dependent manner to form the E1 tetramer. Following this, two E1 monomers are added to each half of the site, which results in the formation of two E1 trimers on the viral ori. Subsequently, two hexamers will be created. The double hexamer acts as a bi-directional helicase machinery and unwinds the viral DNA and then recruits the host DNA polymerase to start replication.</text>
</comment>
<evidence type="ECO:0000256" key="12">
    <source>
        <dbReference type="ARBA" id="ARBA00034617"/>
    </source>
</evidence>
<keyword evidence="6 15" id="KW-0547">Nucleotide-binding</keyword>
<keyword evidence="7 15" id="KW-0378">Hydrolase</keyword>
<comment type="catalytic activity">
    <reaction evidence="12 15">
        <text>Couples ATP hydrolysis with the unwinding of duplex DNA by translocating in the 3'-5' direction.</text>
        <dbReference type="EC" id="5.6.2.4"/>
    </reaction>
</comment>
<evidence type="ECO:0000256" key="17">
    <source>
        <dbReference type="SAM" id="MobiDB-lite"/>
    </source>
</evidence>
<comment type="caution">
    <text evidence="15">Lacks conserved residue(s) required for the propagation of feature annotation.</text>
</comment>
<comment type="similarity">
    <text evidence="15 16">Belongs to the papillomaviridae E1 protein family.</text>
</comment>
<sequence length="599" mass="68450">MADLKGTNTNSNLDIISEFLDDAAVCDDDSLQELFDESTDGSTVSNLIDDSEIVVQGNSHALLNAQLSEEYDKELVTVKRKFLATPEKPDSDLSPRLSAVHITPERQSKRRLFRDSGIEDEAENSIVQVQSDSSNAAGNKNGADAELYSLLHNNNHRATLLCKFKEKYGIPFNEITRTFKSNKSCTQNWIVVVFACAEDLIEASKTTMQSHVSYLQVITSDFSALFVISFKAAKNRDTVMKLFNSLLNAKDEQLLCDPPKVKSMAAALYCYKKVIADTCYKYGDFPDWIATHTIINHQLASADTFKFSEMVQWAYDNDMLDEPAIAYNYACYASENSNAAAFLQTNCQLKYVKECCAMVRLYKKQEMRNMTMSQWIKSCFTNNYNTDDWKVIVRYLKYQNINFLEFLLALKLLLKGIPKKMCLVIYGPPDTGKSYFCYQFIQFMKGKVVSFMNKNSHFWLMPLLDSKIGFLDDATQCCWVYLDTHMRNAFDGNAVSVDVKHKNLQQIVLPPMLITTNCDINRDQTFMYLKSRLTCFNFPNQLPLYDNGEPKFKFTDNCWTSFFSKFWKHLDLSEDDPDGDTGNAERSFSCTTRHSIDSD</sequence>
<dbReference type="InterPro" id="IPR001177">
    <property type="entry name" value="PPV_DNA_helicase_E1_C"/>
</dbReference>
<feature type="modified residue" description="Phosphoserine; by host" evidence="15">
    <location>
        <position position="94"/>
    </location>
</feature>
<evidence type="ECO:0000256" key="14">
    <source>
        <dbReference type="ARBA" id="ARBA00093297"/>
    </source>
</evidence>
<dbReference type="Pfam" id="PF20450">
    <property type="entry name" value="PPV_E1_DBD"/>
    <property type="match status" value="1"/>
</dbReference>
<keyword evidence="8 15" id="KW-0347">Helicase</keyword>
<evidence type="ECO:0000256" key="11">
    <source>
        <dbReference type="ARBA" id="ARBA00023235"/>
    </source>
</evidence>